<proteinExistence type="predicted"/>
<protein>
    <submittedName>
        <fullName evidence="2">Short-chain dehydrogenase/reductase family protein-like protein</fullName>
    </submittedName>
</protein>
<name>A0A6A5ZBS2_9PLEO</name>
<dbReference type="AlphaFoldDB" id="A0A6A5ZBS2"/>
<evidence type="ECO:0000313" key="3">
    <source>
        <dbReference type="Proteomes" id="UP000799770"/>
    </source>
</evidence>
<dbReference type="Pfam" id="PF00106">
    <property type="entry name" value="adh_short"/>
    <property type="match status" value="1"/>
</dbReference>
<dbReference type="InterPro" id="IPR002347">
    <property type="entry name" value="SDR_fam"/>
</dbReference>
<dbReference type="EMBL" id="ML977320">
    <property type="protein sequence ID" value="KAF2116494.1"/>
    <property type="molecule type" value="Genomic_DNA"/>
</dbReference>
<dbReference type="OrthoDB" id="542013at2759"/>
<organism evidence="2 3">
    <name type="scientific">Lophiotrema nucula</name>
    <dbReference type="NCBI Taxonomy" id="690887"/>
    <lineage>
        <taxon>Eukaryota</taxon>
        <taxon>Fungi</taxon>
        <taxon>Dikarya</taxon>
        <taxon>Ascomycota</taxon>
        <taxon>Pezizomycotina</taxon>
        <taxon>Dothideomycetes</taxon>
        <taxon>Pleosporomycetidae</taxon>
        <taxon>Pleosporales</taxon>
        <taxon>Lophiotremataceae</taxon>
        <taxon>Lophiotrema</taxon>
    </lineage>
</organism>
<dbReference type="Proteomes" id="UP000799770">
    <property type="component" value="Unassembled WGS sequence"/>
</dbReference>
<reference evidence="2" key="1">
    <citation type="journal article" date="2020" name="Stud. Mycol.">
        <title>101 Dothideomycetes genomes: a test case for predicting lifestyles and emergence of pathogens.</title>
        <authorList>
            <person name="Haridas S."/>
            <person name="Albert R."/>
            <person name="Binder M."/>
            <person name="Bloem J."/>
            <person name="Labutti K."/>
            <person name="Salamov A."/>
            <person name="Andreopoulos B."/>
            <person name="Baker S."/>
            <person name="Barry K."/>
            <person name="Bills G."/>
            <person name="Bluhm B."/>
            <person name="Cannon C."/>
            <person name="Castanera R."/>
            <person name="Culley D."/>
            <person name="Daum C."/>
            <person name="Ezra D."/>
            <person name="Gonzalez J."/>
            <person name="Henrissat B."/>
            <person name="Kuo A."/>
            <person name="Liang C."/>
            <person name="Lipzen A."/>
            <person name="Lutzoni F."/>
            <person name="Magnuson J."/>
            <person name="Mondo S."/>
            <person name="Nolan M."/>
            <person name="Ohm R."/>
            <person name="Pangilinan J."/>
            <person name="Park H.-J."/>
            <person name="Ramirez L."/>
            <person name="Alfaro M."/>
            <person name="Sun H."/>
            <person name="Tritt A."/>
            <person name="Yoshinaga Y."/>
            <person name="Zwiers L.-H."/>
            <person name="Turgeon B."/>
            <person name="Goodwin S."/>
            <person name="Spatafora J."/>
            <person name="Crous P."/>
            <person name="Grigoriev I."/>
        </authorList>
    </citation>
    <scope>NUCLEOTIDE SEQUENCE</scope>
    <source>
        <strain evidence="2">CBS 627.86</strain>
    </source>
</reference>
<dbReference type="PANTHER" id="PTHR43157">
    <property type="entry name" value="PHOSPHATIDYLINOSITOL-GLYCAN BIOSYNTHESIS CLASS F PROTEIN-RELATED"/>
    <property type="match status" value="1"/>
</dbReference>
<dbReference type="SUPFAM" id="SSF51735">
    <property type="entry name" value="NAD(P)-binding Rossmann-fold domains"/>
    <property type="match status" value="1"/>
</dbReference>
<dbReference type="Gene3D" id="3.40.50.720">
    <property type="entry name" value="NAD(P)-binding Rossmann-like Domain"/>
    <property type="match status" value="1"/>
</dbReference>
<dbReference type="PRINTS" id="PR00081">
    <property type="entry name" value="GDHRDH"/>
</dbReference>
<evidence type="ECO:0000256" key="1">
    <source>
        <dbReference type="ARBA" id="ARBA00023002"/>
    </source>
</evidence>
<dbReference type="GO" id="GO:0016491">
    <property type="term" value="F:oxidoreductase activity"/>
    <property type="evidence" value="ECO:0007669"/>
    <property type="project" value="UniProtKB-KW"/>
</dbReference>
<dbReference type="PANTHER" id="PTHR43157:SF22">
    <property type="entry name" value="SHORT-CHAIN DEHYDROGENASE_REDUCTASE PHMF"/>
    <property type="match status" value="1"/>
</dbReference>
<sequence length="331" mass="36336">MFRVLKHKWITPAKVVDETYEGRNVIVTGANTGVGFEAAAKFAEKGASKVILAVRTLEKGEHAKKEIEARTHQKCHIDVWELDMTSYDSVVAFAQRAATLDHLDIAVLNAGVHKVPFAPSKYGWEEDLQVNALSTTLLSILLLPKLKASKQPGGKTPILEIINSGLHQRATLDPQIVESSKVLQGYNKEENFKPNTQYSRSKLFLMYATNTLAENVSPKDVIIVSVCPGMTASELGRDYDFPGAGVALWVANKALMRPAEQGALVYISGTTVGEIGHGRFYQYDVIQPIAPTIEGEKNKKIAQGVWNEIVESLGKDVPSFQEYLQEAIGKA</sequence>
<gene>
    <name evidence="2" type="ORF">BDV96DRAFT_644929</name>
</gene>
<keyword evidence="3" id="KW-1185">Reference proteome</keyword>
<evidence type="ECO:0000313" key="2">
    <source>
        <dbReference type="EMBL" id="KAF2116494.1"/>
    </source>
</evidence>
<accession>A0A6A5ZBS2</accession>
<dbReference type="InterPro" id="IPR036291">
    <property type="entry name" value="NAD(P)-bd_dom_sf"/>
</dbReference>
<keyword evidence="1" id="KW-0560">Oxidoreductase</keyword>